<keyword evidence="9" id="KW-1185">Reference proteome</keyword>
<keyword evidence="6" id="KW-0963">Cytoplasm</keyword>
<gene>
    <name evidence="6 8" type="primary">tilS</name>
    <name evidence="8" type="ORF">I2H38_15755</name>
</gene>
<reference evidence="8" key="1">
    <citation type="submission" date="2020-11" db="EMBL/GenBank/DDBJ databases">
        <authorList>
            <person name="Kim M.K."/>
        </authorList>
    </citation>
    <scope>NUCLEOTIDE SEQUENCE</scope>
    <source>
        <strain evidence="8">BT350</strain>
    </source>
</reference>
<dbReference type="Proteomes" id="UP000599312">
    <property type="component" value="Unassembled WGS sequence"/>
</dbReference>
<dbReference type="SUPFAM" id="SSF52402">
    <property type="entry name" value="Adenine nucleotide alpha hydrolases-like"/>
    <property type="match status" value="1"/>
</dbReference>
<evidence type="ECO:0000256" key="2">
    <source>
        <dbReference type="ARBA" id="ARBA00022694"/>
    </source>
</evidence>
<evidence type="ECO:0000256" key="3">
    <source>
        <dbReference type="ARBA" id="ARBA00022741"/>
    </source>
</evidence>
<comment type="similarity">
    <text evidence="6">Belongs to the tRNA(Ile)-lysidine synthase family.</text>
</comment>
<keyword evidence="4" id="KW-0067">ATP-binding</keyword>
<evidence type="ECO:0000256" key="5">
    <source>
        <dbReference type="ARBA" id="ARBA00048539"/>
    </source>
</evidence>
<comment type="caution">
    <text evidence="8">The sequence shown here is derived from an EMBL/GenBank/DDBJ whole genome shotgun (WGS) entry which is preliminary data.</text>
</comment>
<dbReference type="NCBIfam" id="TIGR02432">
    <property type="entry name" value="lysidine_TilS_N"/>
    <property type="match status" value="1"/>
</dbReference>
<evidence type="ECO:0000256" key="4">
    <source>
        <dbReference type="ARBA" id="ARBA00022840"/>
    </source>
</evidence>
<organism evidence="8 9">
    <name type="scientific">Microvirga alba</name>
    <dbReference type="NCBI Taxonomy" id="2791025"/>
    <lineage>
        <taxon>Bacteria</taxon>
        <taxon>Pseudomonadati</taxon>
        <taxon>Pseudomonadota</taxon>
        <taxon>Alphaproteobacteria</taxon>
        <taxon>Hyphomicrobiales</taxon>
        <taxon>Methylobacteriaceae</taxon>
        <taxon>Microvirga</taxon>
    </lineage>
</organism>
<keyword evidence="1 6" id="KW-0436">Ligase</keyword>
<dbReference type="Gene3D" id="3.40.50.620">
    <property type="entry name" value="HUPs"/>
    <property type="match status" value="1"/>
</dbReference>
<dbReference type="InterPro" id="IPR011063">
    <property type="entry name" value="TilS/TtcA_N"/>
</dbReference>
<dbReference type="Pfam" id="PF01171">
    <property type="entry name" value="ATP_bind_3"/>
    <property type="match status" value="1"/>
</dbReference>
<keyword evidence="2 6" id="KW-0819">tRNA processing</keyword>
<name>A0A931FPJ4_9HYPH</name>
<comment type="function">
    <text evidence="6">Ligates lysine onto the cytidine present at position 34 of the AUA codon-specific tRNA(Ile) that contains the anticodon CAU, in an ATP-dependent manner. Cytidine is converted to lysidine, thus changing the amino acid specificity of the tRNA from methionine to isoleucine.</text>
</comment>
<dbReference type="AlphaFoldDB" id="A0A931FPJ4"/>
<comment type="caution">
    <text evidence="6">Lacks conserved residue(s) required for the propagation of feature annotation.</text>
</comment>
<comment type="catalytic activity">
    <reaction evidence="5 6">
        <text>cytidine(34) in tRNA(Ile2) + L-lysine + ATP = lysidine(34) in tRNA(Ile2) + AMP + diphosphate + H(+)</text>
        <dbReference type="Rhea" id="RHEA:43744"/>
        <dbReference type="Rhea" id="RHEA-COMP:10625"/>
        <dbReference type="Rhea" id="RHEA-COMP:10670"/>
        <dbReference type="ChEBI" id="CHEBI:15378"/>
        <dbReference type="ChEBI" id="CHEBI:30616"/>
        <dbReference type="ChEBI" id="CHEBI:32551"/>
        <dbReference type="ChEBI" id="CHEBI:33019"/>
        <dbReference type="ChEBI" id="CHEBI:82748"/>
        <dbReference type="ChEBI" id="CHEBI:83665"/>
        <dbReference type="ChEBI" id="CHEBI:456215"/>
        <dbReference type="EC" id="6.3.4.19"/>
    </reaction>
</comment>
<accession>A0A931FPJ4</accession>
<dbReference type="GO" id="GO:0006400">
    <property type="term" value="P:tRNA modification"/>
    <property type="evidence" value="ECO:0007669"/>
    <property type="project" value="UniProtKB-UniRule"/>
</dbReference>
<dbReference type="InterPro" id="IPR012094">
    <property type="entry name" value="tRNA_Ile_lys_synt"/>
</dbReference>
<dbReference type="GO" id="GO:0005524">
    <property type="term" value="F:ATP binding"/>
    <property type="evidence" value="ECO:0007669"/>
    <property type="project" value="UniProtKB-KW"/>
</dbReference>
<evidence type="ECO:0000259" key="7">
    <source>
        <dbReference type="Pfam" id="PF01171"/>
    </source>
</evidence>
<keyword evidence="3" id="KW-0547">Nucleotide-binding</keyword>
<dbReference type="HAMAP" id="MF_01161">
    <property type="entry name" value="tRNA_Ile_lys_synt"/>
    <property type="match status" value="1"/>
</dbReference>
<evidence type="ECO:0000313" key="9">
    <source>
        <dbReference type="Proteomes" id="UP000599312"/>
    </source>
</evidence>
<feature type="domain" description="tRNA(Ile)-lysidine/2-thiocytidine synthase N-terminal" evidence="7">
    <location>
        <begin position="1"/>
        <end position="166"/>
    </location>
</feature>
<comment type="subcellular location">
    <subcellularLocation>
        <location evidence="6">Cytoplasm</location>
    </subcellularLocation>
</comment>
<dbReference type="PANTHER" id="PTHR43033:SF1">
    <property type="entry name" value="TRNA(ILE)-LYSIDINE SYNTHASE-RELATED"/>
    <property type="match status" value="1"/>
</dbReference>
<dbReference type="EC" id="6.3.4.19" evidence="6"/>
<dbReference type="GO" id="GO:0005737">
    <property type="term" value="C:cytoplasm"/>
    <property type="evidence" value="ECO:0007669"/>
    <property type="project" value="UniProtKB-SubCell"/>
</dbReference>
<dbReference type="InterPro" id="IPR014729">
    <property type="entry name" value="Rossmann-like_a/b/a_fold"/>
</dbReference>
<dbReference type="InterPro" id="IPR012795">
    <property type="entry name" value="tRNA_Ile_lys_synt_N"/>
</dbReference>
<sequence>MHLLARWNPNTPRPSILIATVDHRLRSESADEAAFVAREAASLGFPHRTLTWDGPKPETGLQEAAREARYRLLIQCAREEGATHLLTAHTQDDQAETVLMRMARGSGLSGLAGMRMDRDRDGIRHVRPLLDCPKEILLKLCRTEGWRFVTDPSNANERFTRVRWRKLMPALAAEGLTADRLARLARRVAQAEAALDAKAREIFLNAEPVSDGKGLHMKAKFLAEEPFEIALRILSQALSEAGLGLDNSRLHRLESCTQRLQSALAAGVGLRLTIAGALVQLDRAGTLSIRPEPPRRRGR</sequence>
<dbReference type="PANTHER" id="PTHR43033">
    <property type="entry name" value="TRNA(ILE)-LYSIDINE SYNTHASE-RELATED"/>
    <property type="match status" value="1"/>
</dbReference>
<dbReference type="CDD" id="cd01992">
    <property type="entry name" value="TilS_N"/>
    <property type="match status" value="1"/>
</dbReference>
<evidence type="ECO:0000313" key="8">
    <source>
        <dbReference type="EMBL" id="MBF9234830.1"/>
    </source>
</evidence>
<dbReference type="EMBL" id="JADQDO010000008">
    <property type="protein sequence ID" value="MBF9234830.1"/>
    <property type="molecule type" value="Genomic_DNA"/>
</dbReference>
<proteinExistence type="inferred from homology"/>
<evidence type="ECO:0000256" key="6">
    <source>
        <dbReference type="HAMAP-Rule" id="MF_01161"/>
    </source>
</evidence>
<evidence type="ECO:0000256" key="1">
    <source>
        <dbReference type="ARBA" id="ARBA00022598"/>
    </source>
</evidence>
<dbReference type="GO" id="GO:0032267">
    <property type="term" value="F:tRNA(Ile)-lysidine synthase activity"/>
    <property type="evidence" value="ECO:0007669"/>
    <property type="project" value="UniProtKB-EC"/>
</dbReference>
<protein>
    <recommendedName>
        <fullName evidence="6">tRNA(Ile)-lysidine synthase</fullName>
        <ecNumber evidence="6">6.3.4.19</ecNumber>
    </recommendedName>
    <alternativeName>
        <fullName evidence="6">tRNA(Ile)-2-lysyl-cytidine synthase</fullName>
    </alternativeName>
    <alternativeName>
        <fullName evidence="6">tRNA(Ile)-lysidine synthetase</fullName>
    </alternativeName>
</protein>